<feature type="non-terminal residue" evidence="4">
    <location>
        <position position="1"/>
    </location>
</feature>
<evidence type="ECO:0000256" key="1">
    <source>
        <dbReference type="ARBA" id="ARBA00022553"/>
    </source>
</evidence>
<keyword evidence="1 2" id="KW-0597">Phosphoprotein</keyword>
<organism evidence="4 5">
    <name type="scientific">Duganella vulcania</name>
    <dbReference type="NCBI Taxonomy" id="2692166"/>
    <lineage>
        <taxon>Bacteria</taxon>
        <taxon>Pseudomonadati</taxon>
        <taxon>Pseudomonadota</taxon>
        <taxon>Betaproteobacteria</taxon>
        <taxon>Burkholderiales</taxon>
        <taxon>Oxalobacteraceae</taxon>
        <taxon>Telluria group</taxon>
        <taxon>Duganella</taxon>
    </lineage>
</organism>
<evidence type="ECO:0000313" key="5">
    <source>
        <dbReference type="Proteomes" id="UP000470302"/>
    </source>
</evidence>
<dbReference type="PANTHER" id="PTHR44591:SF3">
    <property type="entry name" value="RESPONSE REGULATORY DOMAIN-CONTAINING PROTEIN"/>
    <property type="match status" value="1"/>
</dbReference>
<feature type="non-terminal residue" evidence="4">
    <location>
        <position position="148"/>
    </location>
</feature>
<proteinExistence type="predicted"/>
<name>A0A845GFA0_9BURK</name>
<comment type="caution">
    <text evidence="4">The sequence shown here is derived from an EMBL/GenBank/DDBJ whole genome shotgun (WGS) entry which is preliminary data.</text>
</comment>
<dbReference type="SMART" id="SM00448">
    <property type="entry name" value="REC"/>
    <property type="match status" value="1"/>
</dbReference>
<gene>
    <name evidence="4" type="ORF">GTP91_34065</name>
</gene>
<reference evidence="4 5" key="1">
    <citation type="submission" date="2020-01" db="EMBL/GenBank/DDBJ databases">
        <title>Novel species isolated from a subtropical stream in China.</title>
        <authorList>
            <person name="Lu H."/>
        </authorList>
    </citation>
    <scope>NUCLEOTIDE SEQUENCE [LARGE SCALE GENOMIC DNA]</scope>
    <source>
        <strain evidence="4 5">FT82W</strain>
    </source>
</reference>
<dbReference type="Pfam" id="PF00072">
    <property type="entry name" value="Response_reg"/>
    <property type="match status" value="1"/>
</dbReference>
<dbReference type="PROSITE" id="PS50110">
    <property type="entry name" value="RESPONSE_REGULATORY"/>
    <property type="match status" value="1"/>
</dbReference>
<evidence type="ECO:0000259" key="3">
    <source>
        <dbReference type="PROSITE" id="PS50110"/>
    </source>
</evidence>
<dbReference type="GO" id="GO:0000160">
    <property type="term" value="P:phosphorelay signal transduction system"/>
    <property type="evidence" value="ECO:0007669"/>
    <property type="project" value="InterPro"/>
</dbReference>
<dbReference type="Proteomes" id="UP000470302">
    <property type="component" value="Unassembled WGS sequence"/>
</dbReference>
<protein>
    <submittedName>
        <fullName evidence="4">Response regulator</fullName>
    </submittedName>
</protein>
<dbReference type="InterPro" id="IPR011006">
    <property type="entry name" value="CheY-like_superfamily"/>
</dbReference>
<feature type="domain" description="Response regulatory" evidence="3">
    <location>
        <begin position="16"/>
        <end position="133"/>
    </location>
</feature>
<dbReference type="PANTHER" id="PTHR44591">
    <property type="entry name" value="STRESS RESPONSE REGULATOR PROTEIN 1"/>
    <property type="match status" value="1"/>
</dbReference>
<dbReference type="AlphaFoldDB" id="A0A845GFA0"/>
<evidence type="ECO:0000256" key="2">
    <source>
        <dbReference type="PROSITE-ProRule" id="PRU00169"/>
    </source>
</evidence>
<accession>A0A845GFA0</accession>
<dbReference type="Gene3D" id="3.40.50.2300">
    <property type="match status" value="1"/>
</dbReference>
<dbReference type="SUPFAM" id="SSF52172">
    <property type="entry name" value="CheY-like"/>
    <property type="match status" value="1"/>
</dbReference>
<dbReference type="InterPro" id="IPR050595">
    <property type="entry name" value="Bact_response_regulator"/>
</dbReference>
<dbReference type="InterPro" id="IPR001789">
    <property type="entry name" value="Sig_transdc_resp-reg_receiver"/>
</dbReference>
<dbReference type="EMBL" id="WWCW01000489">
    <property type="protein sequence ID" value="MYM92180.1"/>
    <property type="molecule type" value="Genomic_DNA"/>
</dbReference>
<sequence length="148" mass="15364">PLPAGPAPGAQDGQRTVLYVEDNPVNLTLVRELAGLRGGLALLSATEAATGLRLAREQRPDVILMDINLPGMSGNEAMALLRADPATRGIPVIALSANAMPQDVARSRQEGFLCYLTKPLSLDEFNAALDTALRSTAPQAAVPGGAPV</sequence>
<evidence type="ECO:0000313" key="4">
    <source>
        <dbReference type="EMBL" id="MYM92180.1"/>
    </source>
</evidence>
<dbReference type="RefSeq" id="WP_161100629.1">
    <property type="nucleotide sequence ID" value="NZ_WWCW01000489.1"/>
</dbReference>
<feature type="modified residue" description="4-aspartylphosphate" evidence="2">
    <location>
        <position position="66"/>
    </location>
</feature>